<organism evidence="1 2">
    <name type="scientific">Hortaea werneckii</name>
    <name type="common">Black yeast</name>
    <name type="synonym">Cladosporium werneckii</name>
    <dbReference type="NCBI Taxonomy" id="91943"/>
    <lineage>
        <taxon>Eukaryota</taxon>
        <taxon>Fungi</taxon>
        <taxon>Dikarya</taxon>
        <taxon>Ascomycota</taxon>
        <taxon>Pezizomycotina</taxon>
        <taxon>Dothideomycetes</taxon>
        <taxon>Dothideomycetidae</taxon>
        <taxon>Mycosphaerellales</taxon>
        <taxon>Teratosphaeriaceae</taxon>
        <taxon>Hortaea</taxon>
    </lineage>
</organism>
<dbReference type="VEuPathDB" id="FungiDB:BTJ68_05757"/>
<comment type="caution">
    <text evidence="1">The sequence shown here is derived from an EMBL/GenBank/DDBJ whole genome shotgun (WGS) entry which is preliminary data.</text>
</comment>
<protein>
    <submittedName>
        <fullName evidence="1">Uncharacterized protein</fullName>
    </submittedName>
</protein>
<dbReference type="OrthoDB" id="4158189at2759"/>
<dbReference type="Proteomes" id="UP000281677">
    <property type="component" value="Unassembled WGS sequence"/>
</dbReference>
<sequence>MFSLDSASQATRKGVRMCNGETGRAAQGGAIVILKPAAFPPTPARPSLHRELSLRLADDASSGGTTALIDRPSQSFFPPSLVSSATAGAADILIHRSGDLRSDIPSDAMQAMHRFEIPAYHSPPTTVDSSSTPAALPFSLATRLDLSVGETGVIGRRASLILADKVLGEGIIGWN</sequence>
<proteinExistence type="predicted"/>
<dbReference type="EMBL" id="QWIT01000007">
    <property type="protein sequence ID" value="RMZ35293.1"/>
    <property type="molecule type" value="Genomic_DNA"/>
</dbReference>
<dbReference type="AlphaFoldDB" id="A0A3M7JBY5"/>
<evidence type="ECO:0000313" key="1">
    <source>
        <dbReference type="EMBL" id="RMZ35293.1"/>
    </source>
</evidence>
<evidence type="ECO:0000313" key="2">
    <source>
        <dbReference type="Proteomes" id="UP000281677"/>
    </source>
</evidence>
<reference evidence="1 2" key="1">
    <citation type="journal article" date="2018" name="BMC Genomics">
        <title>Genomic evidence for intraspecific hybridization in a clonal and extremely halotolerant yeast.</title>
        <authorList>
            <person name="Gostincar C."/>
            <person name="Stajich J.E."/>
            <person name="Zupancic J."/>
            <person name="Zalar P."/>
            <person name="Gunde-Cimerman N."/>
        </authorList>
    </citation>
    <scope>NUCLEOTIDE SEQUENCE [LARGE SCALE GENOMIC DNA]</scope>
    <source>
        <strain evidence="1 2">EXF-120</strain>
    </source>
</reference>
<name>A0A3M7JBY5_HORWE</name>
<accession>A0A3M7JBY5</accession>
<gene>
    <name evidence="1" type="ORF">D0859_00551</name>
</gene>